<feature type="signal peptide" evidence="1">
    <location>
        <begin position="1"/>
        <end position="24"/>
    </location>
</feature>
<dbReference type="RefSeq" id="WP_194706775.1">
    <property type="nucleotide sequence ID" value="NZ_JADKPN010000005.1"/>
</dbReference>
<evidence type="ECO:0000313" key="3">
    <source>
        <dbReference type="Proteomes" id="UP000640489"/>
    </source>
</evidence>
<evidence type="ECO:0008006" key="4">
    <source>
        <dbReference type="Google" id="ProtNLM"/>
    </source>
</evidence>
<dbReference type="Proteomes" id="UP000640489">
    <property type="component" value="Unassembled WGS sequence"/>
</dbReference>
<dbReference type="EMBL" id="JADKPN010000005">
    <property type="protein sequence ID" value="MBF4763593.1"/>
    <property type="molecule type" value="Genomic_DNA"/>
</dbReference>
<keyword evidence="1" id="KW-0732">Signal</keyword>
<evidence type="ECO:0000313" key="2">
    <source>
        <dbReference type="EMBL" id="MBF4763593.1"/>
    </source>
</evidence>
<feature type="chain" id="PRO_5038810395" description="DUF3224 domain-containing protein" evidence="1">
    <location>
        <begin position="25"/>
        <end position="181"/>
    </location>
</feature>
<accession>A0A930VBW5</accession>
<sequence>MTSLRHRFAITVLVVLAGFLGSQAGATSASANGAPHAEAPRSLPFRGTLEGVHISRVPVAPPVVFDRFEADGQATLLGQFTSVIEATVDFGSRPVTGVGTYTFIAANGDRLVATHTGSSSLVQPGTVLITEVAVIDPQRSTGRFAGARGTFTVKRLADAATGVGGRTSGEFEGTVSLATGA</sequence>
<dbReference type="AlphaFoldDB" id="A0A930VBW5"/>
<evidence type="ECO:0000256" key="1">
    <source>
        <dbReference type="SAM" id="SignalP"/>
    </source>
</evidence>
<comment type="caution">
    <text evidence="2">The sequence shown here is derived from an EMBL/GenBank/DDBJ whole genome shotgun (WGS) entry which is preliminary data.</text>
</comment>
<protein>
    <recommendedName>
        <fullName evidence="4">DUF3224 domain-containing protein</fullName>
    </recommendedName>
</protein>
<reference evidence="2" key="1">
    <citation type="submission" date="2020-11" db="EMBL/GenBank/DDBJ databases">
        <title>Nocardioides sp. nov., isolated from Soil of Cynanchum wilfordii Hemsley rhizosphere.</title>
        <authorList>
            <person name="Lee J.-S."/>
            <person name="Suh M.K."/>
            <person name="Kim J.-S."/>
        </authorList>
    </citation>
    <scope>NUCLEOTIDE SEQUENCE</scope>
    <source>
        <strain evidence="2">KCTC 19275</strain>
    </source>
</reference>
<organism evidence="2 3">
    <name type="scientific">Nocardioides islandensis</name>
    <dbReference type="NCBI Taxonomy" id="433663"/>
    <lineage>
        <taxon>Bacteria</taxon>
        <taxon>Bacillati</taxon>
        <taxon>Actinomycetota</taxon>
        <taxon>Actinomycetes</taxon>
        <taxon>Propionibacteriales</taxon>
        <taxon>Nocardioidaceae</taxon>
        <taxon>Nocardioides</taxon>
    </lineage>
</organism>
<name>A0A930VBW5_9ACTN</name>
<gene>
    <name evidence="2" type="ORF">ISU07_10685</name>
</gene>
<proteinExistence type="predicted"/>
<keyword evidence="3" id="KW-1185">Reference proteome</keyword>